<comment type="cofactor">
    <cofactor evidence="2">
        <name>Zn(2+)</name>
        <dbReference type="ChEBI" id="CHEBI:29105"/>
    </cofactor>
</comment>
<evidence type="ECO:0000256" key="2">
    <source>
        <dbReference type="ARBA" id="ARBA00001947"/>
    </source>
</evidence>
<comment type="catalytic activity">
    <reaction evidence="13">
        <text>geranylgeranyl diphosphate + L-cysteinyl-[protein] = S-geranylgeranyl-L-cysteinyl-[protein] + diphosphate</text>
        <dbReference type="Rhea" id="RHEA:21240"/>
        <dbReference type="Rhea" id="RHEA-COMP:10131"/>
        <dbReference type="Rhea" id="RHEA-COMP:11537"/>
        <dbReference type="ChEBI" id="CHEBI:29950"/>
        <dbReference type="ChEBI" id="CHEBI:33019"/>
        <dbReference type="ChEBI" id="CHEBI:57533"/>
        <dbReference type="ChEBI" id="CHEBI:86021"/>
        <dbReference type="EC" id="2.5.1.59"/>
    </reaction>
</comment>
<keyword evidence="9" id="KW-0677">Repeat</keyword>
<dbReference type="InterPro" id="IPR045089">
    <property type="entry name" value="PGGT1B-like"/>
</dbReference>
<comment type="subunit">
    <text evidence="14">Heterodimer of FNTA and PGGT1B. PGGT1B mediates interaction with substrate peptides.</text>
</comment>
<dbReference type="FunFam" id="1.50.10.20:FF:000005">
    <property type="entry name" value="Geranylgeranyl transferase type-1 subunit beta"/>
    <property type="match status" value="1"/>
</dbReference>
<dbReference type="AlphaFoldDB" id="A0A834M5Q8"/>
<evidence type="ECO:0000256" key="7">
    <source>
        <dbReference type="ARBA" id="ARBA00022679"/>
    </source>
</evidence>
<dbReference type="Pfam" id="PF00432">
    <property type="entry name" value="Prenyltrans"/>
    <property type="match status" value="1"/>
</dbReference>
<evidence type="ECO:0000256" key="9">
    <source>
        <dbReference type="ARBA" id="ARBA00022737"/>
    </source>
</evidence>
<dbReference type="EC" id="2.5.1.59" evidence="4"/>
<protein>
    <recommendedName>
        <fullName evidence="5">Geranylgeranyl transferase type-1 subunit beta</fullName>
        <ecNumber evidence="4">2.5.1.59</ecNumber>
    </recommendedName>
    <alternativeName>
        <fullName evidence="12">Geranylgeranyl transferase type I subunit beta</fullName>
    </alternativeName>
    <alternativeName>
        <fullName evidence="15">Type I protein geranyl-geranyltransferase subunit beta</fullName>
    </alternativeName>
</protein>
<dbReference type="PANTHER" id="PTHR11774">
    <property type="entry name" value="GERANYLGERANYL TRANSFERASE TYPE BETA SUBUNIT"/>
    <property type="match status" value="1"/>
</dbReference>
<dbReference type="EMBL" id="JAACXV010014571">
    <property type="protein sequence ID" value="KAF7266069.1"/>
    <property type="molecule type" value="Genomic_DNA"/>
</dbReference>
<evidence type="ECO:0000256" key="11">
    <source>
        <dbReference type="ARBA" id="ARBA00022842"/>
    </source>
</evidence>
<keyword evidence="11" id="KW-0460">Magnesium</keyword>
<evidence type="ECO:0000256" key="15">
    <source>
        <dbReference type="ARBA" id="ARBA00078363"/>
    </source>
</evidence>
<dbReference type="GO" id="GO:0004662">
    <property type="term" value="F:CAAX-protein geranylgeranyltransferase activity"/>
    <property type="evidence" value="ECO:0007669"/>
    <property type="project" value="UniProtKB-EC"/>
</dbReference>
<keyword evidence="10" id="KW-0862">Zinc</keyword>
<dbReference type="PANTHER" id="PTHR11774:SF4">
    <property type="entry name" value="GERANYLGERANYL TRANSFERASE TYPE-1 SUBUNIT BETA"/>
    <property type="match status" value="1"/>
</dbReference>
<keyword evidence="7" id="KW-0808">Transferase</keyword>
<dbReference type="Proteomes" id="UP000625711">
    <property type="component" value="Unassembled WGS sequence"/>
</dbReference>
<dbReference type="SUPFAM" id="SSF48239">
    <property type="entry name" value="Terpenoid cyclases/Protein prenyltransferases"/>
    <property type="match status" value="1"/>
</dbReference>
<dbReference type="InterPro" id="IPR008930">
    <property type="entry name" value="Terpenoid_cyclase/PrenylTrfase"/>
</dbReference>
<evidence type="ECO:0000256" key="8">
    <source>
        <dbReference type="ARBA" id="ARBA00022723"/>
    </source>
</evidence>
<keyword evidence="18" id="KW-1185">Reference proteome</keyword>
<evidence type="ECO:0000256" key="1">
    <source>
        <dbReference type="ARBA" id="ARBA00001946"/>
    </source>
</evidence>
<dbReference type="GO" id="GO:0005953">
    <property type="term" value="C:CAAX-protein geranylgeranyltransferase complex"/>
    <property type="evidence" value="ECO:0007669"/>
    <property type="project" value="InterPro"/>
</dbReference>
<evidence type="ECO:0000313" key="18">
    <source>
        <dbReference type="Proteomes" id="UP000625711"/>
    </source>
</evidence>
<evidence type="ECO:0000256" key="6">
    <source>
        <dbReference type="ARBA" id="ARBA00022602"/>
    </source>
</evidence>
<evidence type="ECO:0000256" key="3">
    <source>
        <dbReference type="ARBA" id="ARBA00010497"/>
    </source>
</evidence>
<keyword evidence="6" id="KW-0637">Prenyltransferase</keyword>
<dbReference type="InterPro" id="IPR001330">
    <property type="entry name" value="Prenyltrans"/>
</dbReference>
<dbReference type="InterPro" id="IPR041960">
    <property type="entry name" value="GGTase_I_beta"/>
</dbReference>
<feature type="domain" description="Prenyltransferase alpha-alpha toroid" evidence="16">
    <location>
        <begin position="51"/>
        <end position="370"/>
    </location>
</feature>
<comment type="caution">
    <text evidence="17">The sequence shown here is derived from an EMBL/GenBank/DDBJ whole genome shotgun (WGS) entry which is preliminary data.</text>
</comment>
<name>A0A834M5Q8_RHYFE</name>
<keyword evidence="8" id="KW-0479">Metal-binding</keyword>
<sequence>MCYEMNQLHLEASESTEIQNLYTSKFWACNFKKDKFLRSNIKMCALPNIEFERDLHRKYLNRFLHHSMPSFLANMDTNRTVLAYFCIAGLDILDDLDKISEERKQQMIDWVYQLQVCNAEELVSGFQGSTTLNTMDNNNQNSTYKWGHIATTYSSLLSLLILGDNLDRVDRKGIVQSLRSLQLEDGSFKGAKEGAENDMRFVFCAAAVSYILNDWSGIDVEKMVDFVLKSISYDGGIGQGPDLESHCGSTFCAVAALALSNNLEKLSKDQFHNLRRWLLYRLDTGFNGRPNKPSDTCYSFWTGGALKILNAYQFIESDDNPQFVLMTQDRYGGFSKWVNSVPDPMHTYFGLAGLSLMNYENLKPLFCELNCTKEVHDRLMTIHNQWS</sequence>
<dbReference type="Gene3D" id="1.50.10.20">
    <property type="match status" value="1"/>
</dbReference>
<accession>A0A834M5Q8</accession>
<evidence type="ECO:0000256" key="12">
    <source>
        <dbReference type="ARBA" id="ARBA00031713"/>
    </source>
</evidence>
<evidence type="ECO:0000256" key="4">
    <source>
        <dbReference type="ARBA" id="ARBA00012700"/>
    </source>
</evidence>
<organism evidence="17 18">
    <name type="scientific">Rhynchophorus ferrugineus</name>
    <name type="common">Red palm weevil</name>
    <name type="synonym">Curculio ferrugineus</name>
    <dbReference type="NCBI Taxonomy" id="354439"/>
    <lineage>
        <taxon>Eukaryota</taxon>
        <taxon>Metazoa</taxon>
        <taxon>Ecdysozoa</taxon>
        <taxon>Arthropoda</taxon>
        <taxon>Hexapoda</taxon>
        <taxon>Insecta</taxon>
        <taxon>Pterygota</taxon>
        <taxon>Neoptera</taxon>
        <taxon>Endopterygota</taxon>
        <taxon>Coleoptera</taxon>
        <taxon>Polyphaga</taxon>
        <taxon>Cucujiformia</taxon>
        <taxon>Curculionidae</taxon>
        <taxon>Dryophthorinae</taxon>
        <taxon>Rhynchophorus</taxon>
    </lineage>
</organism>
<comment type="cofactor">
    <cofactor evidence="1">
        <name>Mg(2+)</name>
        <dbReference type="ChEBI" id="CHEBI:18420"/>
    </cofactor>
</comment>
<evidence type="ECO:0000313" key="17">
    <source>
        <dbReference type="EMBL" id="KAF7266069.1"/>
    </source>
</evidence>
<evidence type="ECO:0000256" key="5">
    <source>
        <dbReference type="ARBA" id="ARBA00020603"/>
    </source>
</evidence>
<dbReference type="GO" id="GO:0046872">
    <property type="term" value="F:metal ion binding"/>
    <property type="evidence" value="ECO:0007669"/>
    <property type="project" value="UniProtKB-KW"/>
</dbReference>
<proteinExistence type="inferred from homology"/>
<reference evidence="17" key="1">
    <citation type="submission" date="2020-08" db="EMBL/GenBank/DDBJ databases">
        <title>Genome sequencing and assembly of the red palm weevil Rhynchophorus ferrugineus.</title>
        <authorList>
            <person name="Dias G.B."/>
            <person name="Bergman C.M."/>
            <person name="Manee M."/>
        </authorList>
    </citation>
    <scope>NUCLEOTIDE SEQUENCE</scope>
    <source>
        <strain evidence="17">AA-2017</strain>
        <tissue evidence="17">Whole larva</tissue>
    </source>
</reference>
<dbReference type="CDD" id="cd02895">
    <property type="entry name" value="GGTase-I"/>
    <property type="match status" value="1"/>
</dbReference>
<gene>
    <name evidence="17" type="ORF">GWI33_020582</name>
</gene>
<evidence type="ECO:0000256" key="10">
    <source>
        <dbReference type="ARBA" id="ARBA00022833"/>
    </source>
</evidence>
<evidence type="ECO:0000256" key="13">
    <source>
        <dbReference type="ARBA" id="ARBA00050428"/>
    </source>
</evidence>
<evidence type="ECO:0000256" key="14">
    <source>
        <dbReference type="ARBA" id="ARBA00065714"/>
    </source>
</evidence>
<dbReference type="OrthoDB" id="24893at2759"/>
<evidence type="ECO:0000259" key="16">
    <source>
        <dbReference type="Pfam" id="PF00432"/>
    </source>
</evidence>
<comment type="similarity">
    <text evidence="3">Belongs to the protein prenyltransferase subunit beta family.</text>
</comment>